<evidence type="ECO:0000256" key="1">
    <source>
        <dbReference type="SAM" id="Phobius"/>
    </source>
</evidence>
<gene>
    <name evidence="2" type="ORF">NCTC12965_04285</name>
</gene>
<keyword evidence="1" id="KW-1133">Transmembrane helix</keyword>
<accession>A0A4U9V233</accession>
<dbReference type="AlphaFoldDB" id="A0A4U9V233"/>
<dbReference type="EMBL" id="CABEEZ010000096">
    <property type="protein sequence ID" value="VTR38839.1"/>
    <property type="molecule type" value="Genomic_DNA"/>
</dbReference>
<name>A0A4U9V233_SERFO</name>
<keyword evidence="1" id="KW-0472">Membrane</keyword>
<feature type="transmembrane region" description="Helical" evidence="1">
    <location>
        <begin position="6"/>
        <end position="27"/>
    </location>
</feature>
<keyword evidence="1" id="KW-0812">Transmembrane</keyword>
<sequence>MKVKYLIYFFTFAIMLSFAVFIANGLIKARTSYEQSLENLYKISRTKEVAEAFQATLLAHRLKRLGLADKSVTQAEWQQADKQARDKIAIVKSQCRCRSRPAPGHSAKDCHTFYARLDGKAAG</sequence>
<protein>
    <submittedName>
        <fullName evidence="2">Uncharacterized protein</fullName>
    </submittedName>
</protein>
<evidence type="ECO:0000313" key="2">
    <source>
        <dbReference type="EMBL" id="VTR38839.1"/>
    </source>
</evidence>
<organism evidence="2">
    <name type="scientific">Serratia fonticola</name>
    <dbReference type="NCBI Taxonomy" id="47917"/>
    <lineage>
        <taxon>Bacteria</taxon>
        <taxon>Pseudomonadati</taxon>
        <taxon>Pseudomonadota</taxon>
        <taxon>Gammaproteobacteria</taxon>
        <taxon>Enterobacterales</taxon>
        <taxon>Yersiniaceae</taxon>
        <taxon>Serratia</taxon>
    </lineage>
</organism>
<proteinExistence type="predicted"/>
<reference evidence="2" key="1">
    <citation type="submission" date="2019-05" db="EMBL/GenBank/DDBJ databases">
        <authorList>
            <consortium name="Pathogen Informatics"/>
        </authorList>
    </citation>
    <scope>NUCLEOTIDE SEQUENCE [LARGE SCALE GENOMIC DNA]</scope>
    <source>
        <strain evidence="2">NCTC12965</strain>
    </source>
</reference>